<dbReference type="Pfam" id="PF00350">
    <property type="entry name" value="Dynamin_N"/>
    <property type="match status" value="1"/>
</dbReference>
<reference evidence="3 4" key="1">
    <citation type="submission" date="2018-05" db="EMBL/GenBank/DDBJ databases">
        <title>Whole genome sequencing for identification of molecular markers to develop diagnostic detection tools for the regulated plant pathogen Lachnellula willkommii.</title>
        <authorList>
            <person name="Giroux E."/>
            <person name="Bilodeau G."/>
        </authorList>
    </citation>
    <scope>NUCLEOTIDE SEQUENCE [LARGE SCALE GENOMIC DNA]</scope>
    <source>
        <strain evidence="3 4">CBS 625.97</strain>
    </source>
</reference>
<dbReference type="PANTHER" id="PTHR11566:SF21">
    <property type="entry name" value="DYNAMIN RELATED PROTEIN 1, ISOFORM A"/>
    <property type="match status" value="1"/>
</dbReference>
<dbReference type="AlphaFoldDB" id="A0A7D8YMQ6"/>
<dbReference type="InterPro" id="IPR022812">
    <property type="entry name" value="Dynamin"/>
</dbReference>
<dbReference type="SUPFAM" id="SSF52540">
    <property type="entry name" value="P-loop containing nucleoside triphosphate hydrolases"/>
    <property type="match status" value="1"/>
</dbReference>
<dbReference type="Gene3D" id="3.40.50.300">
    <property type="entry name" value="P-loop containing nucleotide triphosphate hydrolases"/>
    <property type="match status" value="1"/>
</dbReference>
<dbReference type="PROSITE" id="PS51388">
    <property type="entry name" value="GED"/>
    <property type="match status" value="1"/>
</dbReference>
<dbReference type="GO" id="GO:0005874">
    <property type="term" value="C:microtubule"/>
    <property type="evidence" value="ECO:0007669"/>
    <property type="project" value="TreeGrafter"/>
</dbReference>
<dbReference type="Gene3D" id="1.20.120.1240">
    <property type="entry name" value="Dynamin, middle domain"/>
    <property type="match status" value="1"/>
</dbReference>
<protein>
    <submittedName>
        <fullName evidence="3">Dynamin-A</fullName>
    </submittedName>
</protein>
<dbReference type="InterPro" id="IPR020850">
    <property type="entry name" value="GED_dom"/>
</dbReference>
<dbReference type="GO" id="GO:0048312">
    <property type="term" value="P:intracellular distribution of mitochondria"/>
    <property type="evidence" value="ECO:0007669"/>
    <property type="project" value="TreeGrafter"/>
</dbReference>
<dbReference type="GO" id="GO:0005739">
    <property type="term" value="C:mitochondrion"/>
    <property type="evidence" value="ECO:0007669"/>
    <property type="project" value="TreeGrafter"/>
</dbReference>
<dbReference type="Proteomes" id="UP000481288">
    <property type="component" value="Unassembled WGS sequence"/>
</dbReference>
<feature type="compositionally biased region" description="Acidic residues" evidence="1">
    <location>
        <begin position="37"/>
        <end position="46"/>
    </location>
</feature>
<dbReference type="EMBL" id="QGMG01000556">
    <property type="protein sequence ID" value="TVY52744.1"/>
    <property type="molecule type" value="Genomic_DNA"/>
</dbReference>
<dbReference type="InterPro" id="IPR000375">
    <property type="entry name" value="Dynamin_stalk"/>
</dbReference>
<gene>
    <name evidence="3" type="primary">dymA</name>
    <name evidence="3" type="ORF">LCER1_G006085</name>
</gene>
<dbReference type="GO" id="GO:0006897">
    <property type="term" value="P:endocytosis"/>
    <property type="evidence" value="ECO:0007669"/>
    <property type="project" value="TreeGrafter"/>
</dbReference>
<comment type="caution">
    <text evidence="3">The sequence shown here is derived from an EMBL/GenBank/DDBJ whole genome shotgun (WGS) entry which is preliminary data.</text>
</comment>
<dbReference type="PANTHER" id="PTHR11566">
    <property type="entry name" value="DYNAMIN"/>
    <property type="match status" value="1"/>
</dbReference>
<proteinExistence type="predicted"/>
<dbReference type="GO" id="GO:0016020">
    <property type="term" value="C:membrane"/>
    <property type="evidence" value="ECO:0007669"/>
    <property type="project" value="TreeGrafter"/>
</dbReference>
<dbReference type="InterPro" id="IPR027417">
    <property type="entry name" value="P-loop_NTPase"/>
</dbReference>
<keyword evidence="4" id="KW-1185">Reference proteome</keyword>
<dbReference type="GO" id="GO:0016559">
    <property type="term" value="P:peroxisome fission"/>
    <property type="evidence" value="ECO:0007669"/>
    <property type="project" value="TreeGrafter"/>
</dbReference>
<name>A0A7D8YMQ6_9HELO</name>
<dbReference type="GO" id="GO:0008017">
    <property type="term" value="F:microtubule binding"/>
    <property type="evidence" value="ECO:0007669"/>
    <property type="project" value="TreeGrafter"/>
</dbReference>
<dbReference type="InterPro" id="IPR045063">
    <property type="entry name" value="Dynamin_N"/>
</dbReference>
<dbReference type="OrthoDB" id="415706at2759"/>
<dbReference type="GO" id="GO:0000266">
    <property type="term" value="P:mitochondrial fission"/>
    <property type="evidence" value="ECO:0007669"/>
    <property type="project" value="TreeGrafter"/>
</dbReference>
<evidence type="ECO:0000259" key="2">
    <source>
        <dbReference type="PROSITE" id="PS51388"/>
    </source>
</evidence>
<sequence length="847" mass="95145">MFGSQKAPSWRSRAQSVDSNDESPDSQLHREMNQAQGDDEEFQSSEEDSRPTSDSNNILSEDPFGNEDSQKLFESIGMPIHPNSLCYSNLILRQASKVRCRSRSRSSPACHCRQAICWKIIFAAKLDRYSLPGRQQALHSICYAYCVSSYPPPPGSKDKIYASIESGDINPFSIKDDDSRIKDFGRLVSDFTPQTFENLIEDAKVAMGIKSNGISENRNYSSKVLKIELSGPNRSHFGILDLPGVFNAEIGGISRREKDGVTKMVTSYMNKPENIIICVADASGDIANENILPLARDIDSSRIVGVFTKCDKADPPADIVNHVNNPDAIGGKRRRWYVVQNRPAKTGVSYDREQEEAALFSQDPWLDIPEDQRGTAMLKKYLAGLLCRRIRDALPGMLNTVTKLLDAEKLRRRGMGESRIDHLHKQAYLMKIVDTYRTLAIQALRSPTDLQDDDMKLRGFIVDEKLAFERNMKKKGHFYNFLEIEKPQTKTRQDPIVIHLASDESDSDSADSVSLDPQPNTFRAPSPYRPRGAAVRHRGLYTPSQSPSPRGTKPSPVETKRNPLYIEIRAQINTNRGEELPGMLNPAVLKPLLRKQTSKWQSLGEDYLGRLVTMTTNVSLKIFEKACLDAGTTERTKTGLQERLFAFSEDSRKEVLRKMHLLCEKNANMALQTDTDDFLGKVRQAQMMRFINALQRYKTSNPSAAFVRSLTTGGPALAAGPEGYKNWAVVDEKSIGSLFNEIHYAGDRRENVEDEMHDLLRAYYELALRNFIYDVRQNITEPFLQGPSGPLLGLSTDFVLGLKAEEVDVLGGEDECVVVGRREADEKIGRLEVAMRIARSPLGEFEV</sequence>
<feature type="region of interest" description="Disordered" evidence="1">
    <location>
        <begin position="1"/>
        <end position="64"/>
    </location>
</feature>
<dbReference type="Pfam" id="PF01031">
    <property type="entry name" value="Dynamin_M"/>
    <property type="match status" value="1"/>
</dbReference>
<evidence type="ECO:0000256" key="1">
    <source>
        <dbReference type="SAM" id="MobiDB-lite"/>
    </source>
</evidence>
<feature type="domain" description="GED" evidence="2">
    <location>
        <begin position="753"/>
        <end position="846"/>
    </location>
</feature>
<evidence type="ECO:0000313" key="3">
    <source>
        <dbReference type="EMBL" id="TVY52744.1"/>
    </source>
</evidence>
<accession>A0A7D8YMQ6</accession>
<feature type="region of interest" description="Disordered" evidence="1">
    <location>
        <begin position="502"/>
        <end position="562"/>
    </location>
</feature>
<evidence type="ECO:0000313" key="4">
    <source>
        <dbReference type="Proteomes" id="UP000481288"/>
    </source>
</evidence>
<organism evidence="3 4">
    <name type="scientific">Lachnellula cervina</name>
    <dbReference type="NCBI Taxonomy" id="1316786"/>
    <lineage>
        <taxon>Eukaryota</taxon>
        <taxon>Fungi</taxon>
        <taxon>Dikarya</taxon>
        <taxon>Ascomycota</taxon>
        <taxon>Pezizomycotina</taxon>
        <taxon>Leotiomycetes</taxon>
        <taxon>Helotiales</taxon>
        <taxon>Lachnaceae</taxon>
        <taxon>Lachnellula</taxon>
    </lineage>
</organism>
<dbReference type="GO" id="GO:0003924">
    <property type="term" value="F:GTPase activity"/>
    <property type="evidence" value="ECO:0007669"/>
    <property type="project" value="TreeGrafter"/>
</dbReference>